<dbReference type="EMBL" id="MU826358">
    <property type="protein sequence ID" value="KAJ7379415.1"/>
    <property type="molecule type" value="Genomic_DNA"/>
</dbReference>
<dbReference type="GO" id="GO:0003723">
    <property type="term" value="F:RNA binding"/>
    <property type="evidence" value="ECO:0007669"/>
    <property type="project" value="UniProtKB-UniRule"/>
</dbReference>
<dbReference type="CDD" id="cd00590">
    <property type="entry name" value="RRM_SF"/>
    <property type="match status" value="1"/>
</dbReference>
<proteinExistence type="predicted"/>
<dbReference type="PANTHER" id="PTHR48033:SF10">
    <property type="entry name" value="RNA-BINDING PROTEIN SQUID"/>
    <property type="match status" value="1"/>
</dbReference>
<dbReference type="InterPro" id="IPR000504">
    <property type="entry name" value="RRM_dom"/>
</dbReference>
<evidence type="ECO:0000259" key="4">
    <source>
        <dbReference type="PROSITE" id="PS50102"/>
    </source>
</evidence>
<sequence>MVAGLREGEHETDRESLEHYFKSYGPIERAKLVRDQLTGKSKGYGFVTFRNPKVVEKILSVTNHSIDGKAVRVLIAVKPLQARSGVGWKDIYPEEVEERKIFVSALKTGVNGTTEQSLNEYFSGFGEVQEDPESVKEVLLKAFTYARWLEIQCRTAVQRKDNSDIIRKGTRTVNVYNVSSETSDDELVNHFSIFGEVEKIIGRDSDSKQSSQCMVVFKTAAAAKMALEQPLHEIAPEERCTCTWGCYTEELQLHFEQFGEIVRMDLTTDHHRPTHVDIHGVLYRTCIDWPTIEFQDARTVENVLSQRSHAICGEKVEIKNVDGRAMNSGAHS</sequence>
<dbReference type="SMART" id="SM00360">
    <property type="entry name" value="RRM"/>
    <property type="match status" value="2"/>
</dbReference>
<dbReference type="OrthoDB" id="5965543at2759"/>
<keyword evidence="3" id="KW-0694">RNA-binding</keyword>
<feature type="domain" description="RRM" evidence="4">
    <location>
        <begin position="1"/>
        <end position="78"/>
    </location>
</feature>
<dbReference type="Gene3D" id="3.30.70.330">
    <property type="match status" value="3"/>
</dbReference>
<evidence type="ECO:0000256" key="1">
    <source>
        <dbReference type="ARBA" id="ARBA00004123"/>
    </source>
</evidence>
<dbReference type="GO" id="GO:0010468">
    <property type="term" value="P:regulation of gene expression"/>
    <property type="evidence" value="ECO:0007669"/>
    <property type="project" value="TreeGrafter"/>
</dbReference>
<evidence type="ECO:0000256" key="3">
    <source>
        <dbReference type="PROSITE-ProRule" id="PRU00176"/>
    </source>
</evidence>
<evidence type="ECO:0000313" key="5">
    <source>
        <dbReference type="EMBL" id="KAJ7379415.1"/>
    </source>
</evidence>
<comment type="subcellular location">
    <subcellularLocation>
        <location evidence="1">Nucleus</location>
    </subcellularLocation>
</comment>
<reference evidence="5" key="1">
    <citation type="submission" date="2023-01" db="EMBL/GenBank/DDBJ databases">
        <title>Genome assembly of the deep-sea coral Lophelia pertusa.</title>
        <authorList>
            <person name="Herrera S."/>
            <person name="Cordes E."/>
        </authorList>
    </citation>
    <scope>NUCLEOTIDE SEQUENCE</scope>
    <source>
        <strain evidence="5">USNM1676648</strain>
        <tissue evidence="5">Polyp</tissue>
    </source>
</reference>
<dbReference type="Proteomes" id="UP001163046">
    <property type="component" value="Unassembled WGS sequence"/>
</dbReference>
<dbReference type="PROSITE" id="PS50102">
    <property type="entry name" value="RRM"/>
    <property type="match status" value="2"/>
</dbReference>
<organism evidence="5 6">
    <name type="scientific">Desmophyllum pertusum</name>
    <dbReference type="NCBI Taxonomy" id="174260"/>
    <lineage>
        <taxon>Eukaryota</taxon>
        <taxon>Metazoa</taxon>
        <taxon>Cnidaria</taxon>
        <taxon>Anthozoa</taxon>
        <taxon>Hexacorallia</taxon>
        <taxon>Scleractinia</taxon>
        <taxon>Caryophylliina</taxon>
        <taxon>Caryophylliidae</taxon>
        <taxon>Desmophyllum</taxon>
    </lineage>
</organism>
<name>A0A9W9ZDI3_9CNID</name>
<evidence type="ECO:0000313" key="6">
    <source>
        <dbReference type="Proteomes" id="UP001163046"/>
    </source>
</evidence>
<dbReference type="SUPFAM" id="SSF54928">
    <property type="entry name" value="RNA-binding domain, RBD"/>
    <property type="match status" value="2"/>
</dbReference>
<evidence type="ECO:0000256" key="2">
    <source>
        <dbReference type="ARBA" id="ARBA00023242"/>
    </source>
</evidence>
<dbReference type="GO" id="GO:0005654">
    <property type="term" value="C:nucleoplasm"/>
    <property type="evidence" value="ECO:0007669"/>
    <property type="project" value="TreeGrafter"/>
</dbReference>
<dbReference type="GO" id="GO:0000785">
    <property type="term" value="C:chromatin"/>
    <property type="evidence" value="ECO:0007669"/>
    <property type="project" value="TreeGrafter"/>
</dbReference>
<protein>
    <recommendedName>
        <fullName evidence="4">RRM domain-containing protein</fullName>
    </recommendedName>
</protein>
<gene>
    <name evidence="5" type="ORF">OS493_016652</name>
</gene>
<feature type="domain" description="RRM" evidence="4">
    <location>
        <begin position="171"/>
        <end position="269"/>
    </location>
</feature>
<dbReference type="AlphaFoldDB" id="A0A9W9ZDI3"/>
<keyword evidence="2" id="KW-0539">Nucleus</keyword>
<dbReference type="Pfam" id="PF00076">
    <property type="entry name" value="RRM_1"/>
    <property type="match status" value="2"/>
</dbReference>
<comment type="caution">
    <text evidence="5">The sequence shown here is derived from an EMBL/GenBank/DDBJ whole genome shotgun (WGS) entry which is preliminary data.</text>
</comment>
<keyword evidence="6" id="KW-1185">Reference proteome</keyword>
<dbReference type="InterPro" id="IPR012677">
    <property type="entry name" value="Nucleotide-bd_a/b_plait_sf"/>
</dbReference>
<dbReference type="InterPro" id="IPR035979">
    <property type="entry name" value="RBD_domain_sf"/>
</dbReference>
<dbReference type="PANTHER" id="PTHR48033">
    <property type="entry name" value="RNA-BINDING (RRM/RBD/RNP MOTIFS) FAMILY PROTEIN"/>
    <property type="match status" value="1"/>
</dbReference>
<accession>A0A9W9ZDI3</accession>